<dbReference type="AlphaFoldDB" id="A0A9D2RJN4"/>
<protein>
    <submittedName>
        <fullName evidence="3">DUF5606 domain-containing protein</fullName>
    </submittedName>
</protein>
<feature type="domain" description="DUF5606" evidence="1">
    <location>
        <begin position="3"/>
        <end position="48"/>
    </location>
</feature>
<dbReference type="InterPro" id="IPR049282">
    <property type="entry name" value="BVU_3817_N_sf"/>
</dbReference>
<evidence type="ECO:0000313" key="3">
    <source>
        <dbReference type="EMBL" id="HJA99423.1"/>
    </source>
</evidence>
<feature type="domain" description="DUF6852" evidence="2">
    <location>
        <begin position="51"/>
        <end position="119"/>
    </location>
</feature>
<comment type="caution">
    <text evidence="3">The sequence shown here is derived from an EMBL/GenBank/DDBJ whole genome shotgun (WGS) entry which is preliminary data.</text>
</comment>
<evidence type="ECO:0000259" key="2">
    <source>
        <dbReference type="Pfam" id="PF21186"/>
    </source>
</evidence>
<evidence type="ECO:0000313" key="4">
    <source>
        <dbReference type="Proteomes" id="UP000824259"/>
    </source>
</evidence>
<dbReference type="Pfam" id="PF18347">
    <property type="entry name" value="DUF5606"/>
    <property type="match status" value="1"/>
</dbReference>
<organism evidence="3 4">
    <name type="scientific">Candidatus Alistipes avicola</name>
    <dbReference type="NCBI Taxonomy" id="2838432"/>
    <lineage>
        <taxon>Bacteria</taxon>
        <taxon>Pseudomonadati</taxon>
        <taxon>Bacteroidota</taxon>
        <taxon>Bacteroidia</taxon>
        <taxon>Bacteroidales</taxon>
        <taxon>Rikenellaceae</taxon>
        <taxon>Alistipes</taxon>
    </lineage>
</organism>
<dbReference type="Gene3D" id="1.10.10.1650">
    <property type="match status" value="1"/>
</dbReference>
<name>A0A9D2RJN4_9BACT</name>
<gene>
    <name evidence="3" type="ORF">H9779_07500</name>
</gene>
<dbReference type="InterPro" id="IPR041218">
    <property type="entry name" value="DUF5606"/>
</dbReference>
<proteinExistence type="predicted"/>
<dbReference type="Proteomes" id="UP000824259">
    <property type="component" value="Unassembled WGS sequence"/>
</dbReference>
<dbReference type="InterPro" id="IPR049280">
    <property type="entry name" value="DUF6852"/>
</dbReference>
<dbReference type="Gene3D" id="2.30.30.730">
    <property type="match status" value="1"/>
</dbReference>
<dbReference type="Pfam" id="PF21186">
    <property type="entry name" value="DUF6852"/>
    <property type="match status" value="1"/>
</dbReference>
<accession>A0A9D2RJN4</accession>
<dbReference type="EMBL" id="DWYR01000025">
    <property type="protein sequence ID" value="HJA99423.1"/>
    <property type="molecule type" value="Genomic_DNA"/>
</dbReference>
<evidence type="ECO:0000259" key="1">
    <source>
        <dbReference type="Pfam" id="PF18347"/>
    </source>
</evidence>
<sequence length="139" mass="15499">MELKEILAISGQPGLYKFVAQSTRGVIVESLVDGKRMNAASNSKVSALTEISIFTEGEDIPLAEVFTKIYEHTNGQPAISHKEEPARLKAFFAEVLPDYDRDRVHVSDMKKVFSWFNTLLGAGFTEFKLPSEESAEETK</sequence>
<reference evidence="3" key="2">
    <citation type="submission" date="2021-04" db="EMBL/GenBank/DDBJ databases">
        <authorList>
            <person name="Gilroy R."/>
        </authorList>
    </citation>
    <scope>NUCLEOTIDE SEQUENCE</scope>
    <source>
        <strain evidence="3">CHK169-11906</strain>
    </source>
</reference>
<dbReference type="InterPro" id="IPR049281">
    <property type="entry name" value="BVU_3817-like_C_sf"/>
</dbReference>
<reference evidence="3" key="1">
    <citation type="journal article" date="2021" name="PeerJ">
        <title>Extensive microbial diversity within the chicken gut microbiome revealed by metagenomics and culture.</title>
        <authorList>
            <person name="Gilroy R."/>
            <person name="Ravi A."/>
            <person name="Getino M."/>
            <person name="Pursley I."/>
            <person name="Horton D.L."/>
            <person name="Alikhan N.F."/>
            <person name="Baker D."/>
            <person name="Gharbi K."/>
            <person name="Hall N."/>
            <person name="Watson M."/>
            <person name="Adriaenssens E.M."/>
            <person name="Foster-Nyarko E."/>
            <person name="Jarju S."/>
            <person name="Secka A."/>
            <person name="Antonio M."/>
            <person name="Oren A."/>
            <person name="Chaudhuri R.R."/>
            <person name="La Ragione R."/>
            <person name="Hildebrand F."/>
            <person name="Pallen M.J."/>
        </authorList>
    </citation>
    <scope>NUCLEOTIDE SEQUENCE</scope>
    <source>
        <strain evidence="3">CHK169-11906</strain>
    </source>
</reference>